<dbReference type="Gramene" id="Aco015206.1.mrna1">
    <property type="protein sequence ID" value="Aco015206.1.mrna1"/>
    <property type="gene ID" value="Aco015206.1.path1"/>
</dbReference>
<sequence>MVKKLSGEREYKVTVAVTRLEGLPPSGEATTTIAAVELRWNRPNAASTRGTLLSCFVGSWGRRRRRRRSRCVSPARPVGNDGAVEWGNGEANRFETLWCSGSCEEVGNEAVPGADSRFSWDVSFSVLIGTRKEGKLKESKLEEMGSTMVSLAEWARASQPIGNEPLLQTHTKLAIVLVDKGCVTLHVAATFMEVTSREETKEAPSLKEKMTNIRAAKSPRYFSSETLNLDQLLRLANAENKLAVYGTRNQNISESLREMERDTVNRLSDSDLEDDPIGSWKTKEFISRDKRTELKTPIFCASIDQRDETAGGESACTALVTVFANSLHRNQLNTLTKSKFDALIKEGSSEWRKLCKNPYYKERFPNKRK</sequence>
<dbReference type="OrthoDB" id="733571at2759"/>
<dbReference type="AlphaFoldDB" id="A0A6P5EWW9"/>
<reference evidence="2" key="2">
    <citation type="submission" date="2025-08" db="UniProtKB">
        <authorList>
            <consortium name="RefSeq"/>
        </authorList>
    </citation>
    <scope>IDENTIFICATION</scope>
    <source>
        <tissue evidence="2">Leaf</tissue>
    </source>
</reference>
<reference evidence="1" key="1">
    <citation type="journal article" date="2015" name="Nat. Genet.">
        <title>The pineapple genome and the evolution of CAM photosynthesis.</title>
        <authorList>
            <person name="Ming R."/>
            <person name="VanBuren R."/>
            <person name="Wai C.M."/>
            <person name="Tang H."/>
            <person name="Schatz M.C."/>
            <person name="Bowers J.E."/>
            <person name="Lyons E."/>
            <person name="Wang M.L."/>
            <person name="Chen J."/>
            <person name="Biggers E."/>
            <person name="Zhang J."/>
            <person name="Huang L."/>
            <person name="Zhang L."/>
            <person name="Miao W."/>
            <person name="Zhang J."/>
            <person name="Ye Z."/>
            <person name="Miao C."/>
            <person name="Lin Z."/>
            <person name="Wang H."/>
            <person name="Zhou H."/>
            <person name="Yim W.C."/>
            <person name="Priest H.D."/>
            <person name="Zheng C."/>
            <person name="Woodhouse M."/>
            <person name="Edger P.P."/>
            <person name="Guyot R."/>
            <person name="Guo H.B."/>
            <person name="Guo H."/>
            <person name="Zheng G."/>
            <person name="Singh R."/>
            <person name="Sharma A."/>
            <person name="Min X."/>
            <person name="Zheng Y."/>
            <person name="Lee H."/>
            <person name="Gurtowski J."/>
            <person name="Sedlazeck F.J."/>
            <person name="Harkess A."/>
            <person name="McKain M.R."/>
            <person name="Liao Z."/>
            <person name="Fang J."/>
            <person name="Liu J."/>
            <person name="Zhang X."/>
            <person name="Zhang Q."/>
            <person name="Hu W."/>
            <person name="Qin Y."/>
            <person name="Wang K."/>
            <person name="Chen L.Y."/>
            <person name="Shirley N."/>
            <person name="Lin Y.R."/>
            <person name="Liu L.Y."/>
            <person name="Hernandez A.G."/>
            <person name="Wright C.L."/>
            <person name="Bulone V."/>
            <person name="Tuskan G.A."/>
            <person name="Heath K."/>
            <person name="Zee F."/>
            <person name="Moore P.H."/>
            <person name="Sunkar R."/>
            <person name="Leebens-Mack J.H."/>
            <person name="Mockler T."/>
            <person name="Bennetzen J.L."/>
            <person name="Freeling M."/>
            <person name="Sankoff D."/>
            <person name="Paterson A.H."/>
            <person name="Zhu X."/>
            <person name="Yang X."/>
            <person name="Smith J.A."/>
            <person name="Cushman J.C."/>
            <person name="Paull R.E."/>
            <person name="Yu Q."/>
        </authorList>
    </citation>
    <scope>NUCLEOTIDE SEQUENCE [LARGE SCALE GENOMIC DNA]</scope>
    <source>
        <strain evidence="1">cv. F153</strain>
    </source>
</reference>
<dbReference type="GeneID" id="109710220"/>
<protein>
    <submittedName>
        <fullName evidence="2">Uncharacterized protein LOC109710220</fullName>
    </submittedName>
</protein>
<accession>A0A6P5EWW9</accession>
<proteinExistence type="predicted"/>
<keyword evidence="1" id="KW-1185">Reference proteome</keyword>
<dbReference type="Proteomes" id="UP000515123">
    <property type="component" value="Linkage group 5"/>
</dbReference>
<dbReference type="PANTHER" id="PTHR31182">
    <property type="entry name" value="C2 NT-TYPE DOMAIN-CONTAINING PROTEIN"/>
    <property type="match status" value="1"/>
</dbReference>
<evidence type="ECO:0000313" key="2">
    <source>
        <dbReference type="RefSeq" id="XP_020088301.1"/>
    </source>
</evidence>
<dbReference type="PANTHER" id="PTHR31182:SF17">
    <property type="entry name" value="EEIG1_EHBP1 PROTEIN AMINO-TERMINAL DOMAIN PROTEIN"/>
    <property type="match status" value="1"/>
</dbReference>
<gene>
    <name evidence="2" type="primary">LOC109710220</name>
</gene>
<name>A0A6P5EWW9_ANACO</name>
<dbReference type="RefSeq" id="XP_020088301.1">
    <property type="nucleotide sequence ID" value="XM_020232712.1"/>
</dbReference>
<evidence type="ECO:0000313" key="1">
    <source>
        <dbReference type="Proteomes" id="UP000515123"/>
    </source>
</evidence>
<organism evidence="1 2">
    <name type="scientific">Ananas comosus</name>
    <name type="common">Pineapple</name>
    <name type="synonym">Ananas ananas</name>
    <dbReference type="NCBI Taxonomy" id="4615"/>
    <lineage>
        <taxon>Eukaryota</taxon>
        <taxon>Viridiplantae</taxon>
        <taxon>Streptophyta</taxon>
        <taxon>Embryophyta</taxon>
        <taxon>Tracheophyta</taxon>
        <taxon>Spermatophyta</taxon>
        <taxon>Magnoliopsida</taxon>
        <taxon>Liliopsida</taxon>
        <taxon>Poales</taxon>
        <taxon>Bromeliaceae</taxon>
        <taxon>Bromelioideae</taxon>
        <taxon>Ananas</taxon>
    </lineage>
</organism>